<dbReference type="GO" id="GO:0051536">
    <property type="term" value="F:iron-sulfur cluster binding"/>
    <property type="evidence" value="ECO:0007669"/>
    <property type="project" value="UniProtKB-KW"/>
</dbReference>
<sequence length="388" mass="44784">MKKIVKLAGIDLSKEEMYSKKLLRAGIKLNTPPVCNWACPYCYASSPELQKNLKEEDYIRYKDANWHLKMFKWVKELKKVGLKAITINGMFEPLTSPKLKEVINFVYEENLAITLVTNGVLLTDELIEFLKSKKVSILTKLNVPIVEKDSPLYNDVIEIQKQMTGLKGNAEKIYEDQKNMIKKLIAYGFNKCENPDTSYLGIETVICKLNINYIPELIRQCRELNIYSHAEVIKLQGYAKNFEEYQLTDLELKKLFEEVQERDIKEGYEFWEAKPPYIGGTCYQNLMRIDLHDNGDIYPCPGIDLKLGNLEEESILSILNNKNLQVIRQLEDLIEGDCKTCEQFKNRSCYGGCRGTVFQTLKNKGYGTYEALVGSDPSCWRVKKILDK</sequence>
<proteinExistence type="predicted"/>
<dbReference type="Proteomes" id="UP000724657">
    <property type="component" value="Unassembled WGS sequence"/>
</dbReference>
<dbReference type="AlphaFoldDB" id="A0A9E2KZA9"/>
<dbReference type="Pfam" id="PF13186">
    <property type="entry name" value="SPASM"/>
    <property type="match status" value="1"/>
</dbReference>
<dbReference type="SFLD" id="SFLDG01067">
    <property type="entry name" value="SPASM/twitch_domain_containing"/>
    <property type="match status" value="1"/>
</dbReference>
<evidence type="ECO:0000256" key="2">
    <source>
        <dbReference type="ARBA" id="ARBA00022723"/>
    </source>
</evidence>
<reference evidence="7" key="2">
    <citation type="submission" date="2021-04" db="EMBL/GenBank/DDBJ databases">
        <authorList>
            <person name="Gilroy R."/>
        </authorList>
    </citation>
    <scope>NUCLEOTIDE SEQUENCE</scope>
    <source>
        <strain evidence="7">A6-441</strain>
    </source>
</reference>
<evidence type="ECO:0000313" key="8">
    <source>
        <dbReference type="Proteomes" id="UP000724657"/>
    </source>
</evidence>
<gene>
    <name evidence="7" type="ORF">IAA47_09660</name>
</gene>
<accession>A0A9E2KZA9</accession>
<dbReference type="GO" id="GO:0046872">
    <property type="term" value="F:metal ion binding"/>
    <property type="evidence" value="ECO:0007669"/>
    <property type="project" value="UniProtKB-KW"/>
</dbReference>
<dbReference type="InterPro" id="IPR023885">
    <property type="entry name" value="4Fe4S-binding_SPASM_dom"/>
</dbReference>
<dbReference type="InterPro" id="IPR013785">
    <property type="entry name" value="Aldolase_TIM"/>
</dbReference>
<dbReference type="InterPro" id="IPR050377">
    <property type="entry name" value="Radical_SAM_PqqE_MftC-like"/>
</dbReference>
<dbReference type="PANTHER" id="PTHR11228">
    <property type="entry name" value="RADICAL SAM DOMAIN PROTEIN"/>
    <property type="match status" value="1"/>
</dbReference>
<protein>
    <submittedName>
        <fullName evidence="7">Radical SAM protein</fullName>
    </submittedName>
</protein>
<reference evidence="7" key="1">
    <citation type="journal article" date="2021" name="PeerJ">
        <title>Extensive microbial diversity within the chicken gut microbiome revealed by metagenomics and culture.</title>
        <authorList>
            <person name="Gilroy R."/>
            <person name="Ravi A."/>
            <person name="Getino M."/>
            <person name="Pursley I."/>
            <person name="Horton D.L."/>
            <person name="Alikhan N.F."/>
            <person name="Baker D."/>
            <person name="Gharbi K."/>
            <person name="Hall N."/>
            <person name="Watson M."/>
            <person name="Adriaenssens E.M."/>
            <person name="Foster-Nyarko E."/>
            <person name="Jarju S."/>
            <person name="Secka A."/>
            <person name="Antonio M."/>
            <person name="Oren A."/>
            <person name="Chaudhuri R.R."/>
            <person name="La Ragione R."/>
            <person name="Hildebrand F."/>
            <person name="Pallen M.J."/>
        </authorList>
    </citation>
    <scope>NUCLEOTIDE SEQUENCE</scope>
    <source>
        <strain evidence="7">A6-441</strain>
    </source>
</reference>
<feature type="domain" description="Radical SAM core" evidence="5">
    <location>
        <begin position="30"/>
        <end position="139"/>
    </location>
</feature>
<feature type="domain" description="4Fe4S-binding SPASM" evidence="6">
    <location>
        <begin position="285"/>
        <end position="342"/>
    </location>
</feature>
<evidence type="ECO:0000256" key="3">
    <source>
        <dbReference type="ARBA" id="ARBA00023004"/>
    </source>
</evidence>
<dbReference type="Pfam" id="PF04055">
    <property type="entry name" value="Radical_SAM"/>
    <property type="match status" value="1"/>
</dbReference>
<evidence type="ECO:0000256" key="1">
    <source>
        <dbReference type="ARBA" id="ARBA00022691"/>
    </source>
</evidence>
<comment type="caution">
    <text evidence="7">The sequence shown here is derived from an EMBL/GenBank/DDBJ whole genome shotgun (WGS) entry which is preliminary data.</text>
</comment>
<keyword evidence="4" id="KW-0411">Iron-sulfur</keyword>
<dbReference type="NCBIfam" id="TIGR04085">
    <property type="entry name" value="rSAM_more_4Fe4S"/>
    <property type="match status" value="1"/>
</dbReference>
<evidence type="ECO:0000313" key="7">
    <source>
        <dbReference type="EMBL" id="MBU3843227.1"/>
    </source>
</evidence>
<dbReference type="InterPro" id="IPR058240">
    <property type="entry name" value="rSAM_sf"/>
</dbReference>
<dbReference type="EMBL" id="JAHLFN010000084">
    <property type="protein sequence ID" value="MBU3843227.1"/>
    <property type="molecule type" value="Genomic_DNA"/>
</dbReference>
<dbReference type="SFLD" id="SFLDS00029">
    <property type="entry name" value="Radical_SAM"/>
    <property type="match status" value="1"/>
</dbReference>
<dbReference type="CDD" id="cd01335">
    <property type="entry name" value="Radical_SAM"/>
    <property type="match status" value="1"/>
</dbReference>
<keyword evidence="1" id="KW-0949">S-adenosyl-L-methionine</keyword>
<dbReference type="PANTHER" id="PTHR11228:SF7">
    <property type="entry name" value="PQQA PEPTIDE CYCLASE"/>
    <property type="match status" value="1"/>
</dbReference>
<dbReference type="Gene3D" id="3.20.20.70">
    <property type="entry name" value="Aldolase class I"/>
    <property type="match status" value="1"/>
</dbReference>
<dbReference type="SUPFAM" id="SSF102114">
    <property type="entry name" value="Radical SAM enzymes"/>
    <property type="match status" value="1"/>
</dbReference>
<dbReference type="InterPro" id="IPR007197">
    <property type="entry name" value="rSAM"/>
</dbReference>
<dbReference type="GO" id="GO:0003824">
    <property type="term" value="F:catalytic activity"/>
    <property type="evidence" value="ECO:0007669"/>
    <property type="project" value="InterPro"/>
</dbReference>
<keyword evidence="3" id="KW-0408">Iron</keyword>
<evidence type="ECO:0000259" key="5">
    <source>
        <dbReference type="Pfam" id="PF04055"/>
    </source>
</evidence>
<name>A0A9E2KZA9_9FUSO</name>
<evidence type="ECO:0000259" key="6">
    <source>
        <dbReference type="Pfam" id="PF13186"/>
    </source>
</evidence>
<organism evidence="7 8">
    <name type="scientific">Candidatus Fusobacterium pullicola</name>
    <dbReference type="NCBI Taxonomy" id="2838601"/>
    <lineage>
        <taxon>Bacteria</taxon>
        <taxon>Fusobacteriati</taxon>
        <taxon>Fusobacteriota</taxon>
        <taxon>Fusobacteriia</taxon>
        <taxon>Fusobacteriales</taxon>
        <taxon>Fusobacteriaceae</taxon>
        <taxon>Fusobacterium</taxon>
    </lineage>
</organism>
<keyword evidence="2" id="KW-0479">Metal-binding</keyword>
<evidence type="ECO:0000256" key="4">
    <source>
        <dbReference type="ARBA" id="ARBA00023014"/>
    </source>
</evidence>